<sequence>MFILFRQDPFSDGLMGLRVYFDGSGGIGNGSAGSAKQKALRRNSGTGLIFSTNRNGRKRFF</sequence>
<name>M2AAT2_TREDN</name>
<dbReference type="PATRIC" id="fig|999437.3.peg.2764"/>
<evidence type="ECO:0000313" key="1">
    <source>
        <dbReference type="EMBL" id="EMB19586.1"/>
    </source>
</evidence>
<dbReference type="EMBL" id="AGDZ01000039">
    <property type="protein sequence ID" value="EMB19586.1"/>
    <property type="molecule type" value="Genomic_DNA"/>
</dbReference>
<reference evidence="1 2" key="1">
    <citation type="submission" date="2012-01" db="EMBL/GenBank/DDBJ databases">
        <title>The Genome Sequence of Treponema denticola SP33.</title>
        <authorList>
            <consortium name="The Broad Institute Genome Sequencing Platform"/>
            <person name="Earl A."/>
            <person name="Ward D."/>
            <person name="Feldgarden M."/>
            <person name="Gevers D."/>
            <person name="Blanton J.M."/>
            <person name="Fenno C.J."/>
            <person name="Baranova O.V."/>
            <person name="Mathney J."/>
            <person name="Dewhirst F.E."/>
            <person name="Izard J."/>
            <person name="Young S.K."/>
            <person name="Zeng Q."/>
            <person name="Gargeya S."/>
            <person name="Fitzgerald M."/>
            <person name="Haas B."/>
            <person name="Abouelleil A."/>
            <person name="Alvarado L."/>
            <person name="Arachchi H.M."/>
            <person name="Berlin A."/>
            <person name="Chapman S.B."/>
            <person name="Gearin G."/>
            <person name="Goldberg J."/>
            <person name="Griggs A."/>
            <person name="Gujja S."/>
            <person name="Hansen M."/>
            <person name="Heiman D."/>
            <person name="Howarth C."/>
            <person name="Larimer J."/>
            <person name="Lui A."/>
            <person name="MacDonald P.J.P."/>
            <person name="McCowen C."/>
            <person name="Montmayeur A."/>
            <person name="Murphy C."/>
            <person name="Neiman D."/>
            <person name="Pearson M."/>
            <person name="Priest M."/>
            <person name="Roberts A."/>
            <person name="Saif S."/>
            <person name="Shea T."/>
            <person name="Sisk P."/>
            <person name="Stolte C."/>
            <person name="Sykes S."/>
            <person name="Wortman J."/>
            <person name="Nusbaum C."/>
            <person name="Birren B."/>
        </authorList>
    </citation>
    <scope>NUCLEOTIDE SEQUENCE [LARGE SCALE GENOMIC DNA]</scope>
    <source>
        <strain evidence="1 2">SP33</strain>
    </source>
</reference>
<protein>
    <submittedName>
        <fullName evidence="1">Uncharacterized protein</fullName>
    </submittedName>
</protein>
<dbReference type="AlphaFoldDB" id="M2AAT2"/>
<evidence type="ECO:0000313" key="2">
    <source>
        <dbReference type="Proteomes" id="UP000016183"/>
    </source>
</evidence>
<proteinExistence type="predicted"/>
<dbReference type="HOGENOM" id="CLU_2921405_0_0_12"/>
<comment type="caution">
    <text evidence="1">The sequence shown here is derived from an EMBL/GenBank/DDBJ whole genome shotgun (WGS) entry which is preliminary data.</text>
</comment>
<dbReference type="Proteomes" id="UP000016183">
    <property type="component" value="Unassembled WGS sequence"/>
</dbReference>
<accession>M2AAT2</accession>
<gene>
    <name evidence="1" type="ORF">HMPREF9733_02686</name>
</gene>
<dbReference type="RefSeq" id="WP_010697685.1">
    <property type="nucleotide sequence ID" value="NZ_KB442455.1"/>
</dbReference>
<organism evidence="1 2">
    <name type="scientific">Treponema denticola SP33</name>
    <dbReference type="NCBI Taxonomy" id="999437"/>
    <lineage>
        <taxon>Bacteria</taxon>
        <taxon>Pseudomonadati</taxon>
        <taxon>Spirochaetota</taxon>
        <taxon>Spirochaetia</taxon>
        <taxon>Spirochaetales</taxon>
        <taxon>Treponemataceae</taxon>
        <taxon>Treponema</taxon>
    </lineage>
</organism>